<feature type="compositionally biased region" description="Acidic residues" evidence="5">
    <location>
        <begin position="515"/>
        <end position="526"/>
    </location>
</feature>
<dbReference type="EMBL" id="KN882046">
    <property type="protein sequence ID" value="KIY45691.1"/>
    <property type="molecule type" value="Genomic_DNA"/>
</dbReference>
<dbReference type="SMART" id="SM00249">
    <property type="entry name" value="PHD"/>
    <property type="match status" value="1"/>
</dbReference>
<feature type="compositionally biased region" description="Polar residues" evidence="5">
    <location>
        <begin position="340"/>
        <end position="349"/>
    </location>
</feature>
<evidence type="ECO:0000259" key="6">
    <source>
        <dbReference type="PROSITE" id="PS50016"/>
    </source>
</evidence>
<proteinExistence type="predicted"/>
<feature type="domain" description="PHD-type" evidence="6">
    <location>
        <begin position="657"/>
        <end position="707"/>
    </location>
</feature>
<feature type="region of interest" description="Disordered" evidence="5">
    <location>
        <begin position="780"/>
        <end position="815"/>
    </location>
</feature>
<evidence type="ECO:0000256" key="1">
    <source>
        <dbReference type="ARBA" id="ARBA00022723"/>
    </source>
</evidence>
<feature type="compositionally biased region" description="Polar residues" evidence="5">
    <location>
        <begin position="18"/>
        <end position="44"/>
    </location>
</feature>
<dbReference type="Proteomes" id="UP000054144">
    <property type="component" value="Unassembled WGS sequence"/>
</dbReference>
<dbReference type="InterPro" id="IPR019787">
    <property type="entry name" value="Znf_PHD-finger"/>
</dbReference>
<dbReference type="InterPro" id="IPR001965">
    <property type="entry name" value="Znf_PHD"/>
</dbReference>
<keyword evidence="3" id="KW-0862">Zinc</keyword>
<feature type="region of interest" description="Disordered" evidence="5">
    <location>
        <begin position="425"/>
        <end position="456"/>
    </location>
</feature>
<reference evidence="7 8" key="1">
    <citation type="journal article" date="2015" name="Fungal Genet. Biol.">
        <title>Evolution of novel wood decay mechanisms in Agaricales revealed by the genome sequences of Fistulina hepatica and Cylindrobasidium torrendii.</title>
        <authorList>
            <person name="Floudas D."/>
            <person name="Held B.W."/>
            <person name="Riley R."/>
            <person name="Nagy L.G."/>
            <person name="Koehler G."/>
            <person name="Ransdell A.S."/>
            <person name="Younus H."/>
            <person name="Chow J."/>
            <person name="Chiniquy J."/>
            <person name="Lipzen A."/>
            <person name="Tritt A."/>
            <person name="Sun H."/>
            <person name="Haridas S."/>
            <person name="LaButti K."/>
            <person name="Ohm R.A."/>
            <person name="Kues U."/>
            <person name="Blanchette R.A."/>
            <person name="Grigoriev I.V."/>
            <person name="Minto R.E."/>
            <person name="Hibbett D.S."/>
        </authorList>
    </citation>
    <scope>NUCLEOTIDE SEQUENCE [LARGE SCALE GENOMIC DNA]</scope>
    <source>
        <strain evidence="7 8">ATCC 64428</strain>
    </source>
</reference>
<evidence type="ECO:0000313" key="8">
    <source>
        <dbReference type="Proteomes" id="UP000054144"/>
    </source>
</evidence>
<dbReference type="AlphaFoldDB" id="A0A0D7A6Z7"/>
<feature type="compositionally biased region" description="Pro residues" evidence="5">
    <location>
        <begin position="210"/>
        <end position="222"/>
    </location>
</feature>
<evidence type="ECO:0000256" key="4">
    <source>
        <dbReference type="PROSITE-ProRule" id="PRU00146"/>
    </source>
</evidence>
<dbReference type="Pfam" id="PF00628">
    <property type="entry name" value="PHD"/>
    <property type="match status" value="1"/>
</dbReference>
<dbReference type="PROSITE" id="PS01359">
    <property type="entry name" value="ZF_PHD_1"/>
    <property type="match status" value="1"/>
</dbReference>
<evidence type="ECO:0000256" key="5">
    <source>
        <dbReference type="SAM" id="MobiDB-lite"/>
    </source>
</evidence>
<organism evidence="7 8">
    <name type="scientific">Fistulina hepatica ATCC 64428</name>
    <dbReference type="NCBI Taxonomy" id="1128425"/>
    <lineage>
        <taxon>Eukaryota</taxon>
        <taxon>Fungi</taxon>
        <taxon>Dikarya</taxon>
        <taxon>Basidiomycota</taxon>
        <taxon>Agaricomycotina</taxon>
        <taxon>Agaricomycetes</taxon>
        <taxon>Agaricomycetidae</taxon>
        <taxon>Agaricales</taxon>
        <taxon>Fistulinaceae</taxon>
        <taxon>Fistulina</taxon>
    </lineage>
</organism>
<feature type="region of interest" description="Disordered" evidence="5">
    <location>
        <begin position="1"/>
        <end position="44"/>
    </location>
</feature>
<name>A0A0D7A6Z7_9AGAR</name>
<feature type="region of interest" description="Disordered" evidence="5">
    <location>
        <begin position="92"/>
        <end position="128"/>
    </location>
</feature>
<dbReference type="InterPro" id="IPR011011">
    <property type="entry name" value="Znf_FYVE_PHD"/>
</dbReference>
<dbReference type="SUPFAM" id="SSF57903">
    <property type="entry name" value="FYVE/PHD zinc finger"/>
    <property type="match status" value="1"/>
</dbReference>
<dbReference type="Gene3D" id="3.30.40.10">
    <property type="entry name" value="Zinc/RING finger domain, C3HC4 (zinc finger)"/>
    <property type="match status" value="1"/>
</dbReference>
<dbReference type="GO" id="GO:0008270">
    <property type="term" value="F:zinc ion binding"/>
    <property type="evidence" value="ECO:0007669"/>
    <property type="project" value="UniProtKB-KW"/>
</dbReference>
<gene>
    <name evidence="7" type="ORF">FISHEDRAFT_76241</name>
</gene>
<dbReference type="CDD" id="cd15489">
    <property type="entry name" value="PHD_SF"/>
    <property type="match status" value="1"/>
</dbReference>
<keyword evidence="1" id="KW-0479">Metal-binding</keyword>
<keyword evidence="8" id="KW-1185">Reference proteome</keyword>
<dbReference type="PROSITE" id="PS50016">
    <property type="entry name" value="ZF_PHD_2"/>
    <property type="match status" value="1"/>
</dbReference>
<sequence>MSATPDDQFQVDVHSRSGAHTPQDLSTQASTTPRRFSSQLLTPHSPNNASTFIHYMPHGTSLPFTPESPVANTVYYSSFPSVVGVTDRIVQRSSSQPGVPQTMTPDSSPFATRAMTPSTEPPSQSTFSVKLESPISIASNSNAGPSASNFFAEPPNQAPPLMARLGQMPAILQQPYPQPFAFQAKNSYPAPIFVNDVFSSTQPAQATSFSPPPPSLQPPPELQPAAELTSSGGELARIREAHFAEIQDSEARRPDYLKRDIDASSLPRVIGNSFGGVGIMDSPNKGRRIKLFQETSEESFEESLMAGGYGRYVSDFYPDSFNSLSHGSMQRTTDWLRQPSVSDAQTPGSTNTEEGENAAPATPPPPPTEKELRKSRRLGAFRGQSVLDSKYGPPTKLTPVELEGKGRVLLDVSLQDLQESLNVPEATLVPAPKEAPPEEEPPKKGKGRRKKKATAEARTLMATVTTADRELAALDKPDWPDNYFPWRLRTAERNQIQKREEEERLKWIERFLDRDDTEDDQEEDTDGANAIIKPVWSRRDEEDEEDEEIQPSATWGVVYEDGADRPQPPRRGRGKMVPFTVPQTLPYIDADPDPSPPSKGRSFFPSDPADARAALLAKRNVRALAYQRRRQARLAAEHARKAQVPEVEVDDDEEDDEVQCICDGEGSGDVVQCDECHTWYHLRCLKLKKKDLGRDEDLWFCSRCEVGMGRVRSRSTLRRRLSESSTESIGSPVEELREPTFVPTDDAPGVRRTYETFLQPSGIQDSPGWPRQMPNTPRGRRAQFNADPDVFDAPSTPSRGMRTSTGSIWSGWPTTPKGFSTPGPVLRGSGGLHTPGRNLFQTPSRNLFQTPNRSALQTPTRARGMQSRTISAFGSAGAMDNRYSNMFTSMDDSPVRRSGWSDRSSLNLLAQQAVLEESPVVRSASKRDT</sequence>
<keyword evidence="2 4" id="KW-0863">Zinc-finger</keyword>
<feature type="region of interest" description="Disordered" evidence="5">
    <location>
        <begin position="203"/>
        <end position="231"/>
    </location>
</feature>
<feature type="compositionally biased region" description="Polar residues" evidence="5">
    <location>
        <begin position="795"/>
        <end position="808"/>
    </location>
</feature>
<dbReference type="OrthoDB" id="436852at2759"/>
<feature type="region of interest" description="Disordered" evidence="5">
    <location>
        <begin position="510"/>
        <end position="605"/>
    </location>
</feature>
<evidence type="ECO:0000256" key="2">
    <source>
        <dbReference type="ARBA" id="ARBA00022771"/>
    </source>
</evidence>
<evidence type="ECO:0000313" key="7">
    <source>
        <dbReference type="EMBL" id="KIY45691.1"/>
    </source>
</evidence>
<dbReference type="InterPro" id="IPR019786">
    <property type="entry name" value="Zinc_finger_PHD-type_CS"/>
</dbReference>
<dbReference type="InterPro" id="IPR013083">
    <property type="entry name" value="Znf_RING/FYVE/PHD"/>
</dbReference>
<accession>A0A0D7A6Z7</accession>
<protein>
    <recommendedName>
        <fullName evidence="6">PHD-type domain-containing protein</fullName>
    </recommendedName>
</protein>
<feature type="region of interest" description="Disordered" evidence="5">
    <location>
        <begin position="340"/>
        <end position="373"/>
    </location>
</feature>
<evidence type="ECO:0000256" key="3">
    <source>
        <dbReference type="ARBA" id="ARBA00022833"/>
    </source>
</evidence>